<dbReference type="PANTHER" id="PTHR35711:SF1">
    <property type="entry name" value="ECTODERMAL, ISOFORM F"/>
    <property type="match status" value="1"/>
</dbReference>
<dbReference type="Proteomes" id="UP000585474">
    <property type="component" value="Unassembled WGS sequence"/>
</dbReference>
<accession>A0A7J0GM10</accession>
<feature type="region of interest" description="Disordered" evidence="1">
    <location>
        <begin position="62"/>
        <end position="168"/>
    </location>
</feature>
<evidence type="ECO:0000313" key="2">
    <source>
        <dbReference type="EMBL" id="GFZ11856.1"/>
    </source>
</evidence>
<organism evidence="2 3">
    <name type="scientific">Actinidia rufa</name>
    <dbReference type="NCBI Taxonomy" id="165716"/>
    <lineage>
        <taxon>Eukaryota</taxon>
        <taxon>Viridiplantae</taxon>
        <taxon>Streptophyta</taxon>
        <taxon>Embryophyta</taxon>
        <taxon>Tracheophyta</taxon>
        <taxon>Spermatophyta</taxon>
        <taxon>Magnoliopsida</taxon>
        <taxon>eudicotyledons</taxon>
        <taxon>Gunneridae</taxon>
        <taxon>Pentapetalae</taxon>
        <taxon>asterids</taxon>
        <taxon>Ericales</taxon>
        <taxon>Actinidiaceae</taxon>
        <taxon>Actinidia</taxon>
    </lineage>
</organism>
<comment type="caution">
    <text evidence="2">The sequence shown here is derived from an EMBL/GenBank/DDBJ whole genome shotgun (WGS) entry which is preliminary data.</text>
</comment>
<evidence type="ECO:0000256" key="1">
    <source>
        <dbReference type="SAM" id="MobiDB-lite"/>
    </source>
</evidence>
<keyword evidence="3" id="KW-1185">Reference proteome</keyword>
<name>A0A7J0GM10_9ERIC</name>
<evidence type="ECO:0000313" key="3">
    <source>
        <dbReference type="Proteomes" id="UP000585474"/>
    </source>
</evidence>
<dbReference type="OrthoDB" id="1938818at2759"/>
<gene>
    <name evidence="2" type="ORF">Acr_23g0002410</name>
</gene>
<protein>
    <submittedName>
        <fullName evidence="2">Uncharacterized protein</fullName>
    </submittedName>
</protein>
<sequence length="168" mass="18347">MEVMRLCSGTAYSVTMVFSPMEAVVTESHKSLAFLLLAIGSLPKDVDLFLDALGVDKRFPLSELNRVTKPNAGNKDASETEDDDDDDDDDGDDDDDDDDDNDDDDDGLSGEESDGDGDPDDDTEANGDGGSNDDDDDDDDDDDSDEDDDEDEEDEEDEQAQPPYKKKK</sequence>
<dbReference type="AlphaFoldDB" id="A0A7J0GM10"/>
<dbReference type="EMBL" id="BJWL01000023">
    <property type="protein sequence ID" value="GFZ11856.1"/>
    <property type="molecule type" value="Genomic_DNA"/>
</dbReference>
<reference evidence="2 3" key="1">
    <citation type="submission" date="2019-07" db="EMBL/GenBank/DDBJ databases">
        <title>De Novo Assembly of kiwifruit Actinidia rufa.</title>
        <authorList>
            <person name="Sugita-Konishi S."/>
            <person name="Sato K."/>
            <person name="Mori E."/>
            <person name="Abe Y."/>
            <person name="Kisaki G."/>
            <person name="Hamano K."/>
            <person name="Suezawa K."/>
            <person name="Otani M."/>
            <person name="Fukuda T."/>
            <person name="Manabe T."/>
            <person name="Gomi K."/>
            <person name="Tabuchi M."/>
            <person name="Akimitsu K."/>
            <person name="Kataoka I."/>
        </authorList>
    </citation>
    <scope>NUCLEOTIDE SEQUENCE [LARGE SCALE GENOMIC DNA]</scope>
    <source>
        <strain evidence="3">cv. Fuchu</strain>
    </source>
</reference>
<dbReference type="PANTHER" id="PTHR35711">
    <property type="entry name" value="EXPRESSED PROTEIN"/>
    <property type="match status" value="1"/>
</dbReference>
<proteinExistence type="predicted"/>
<feature type="compositionally biased region" description="Acidic residues" evidence="1">
    <location>
        <begin position="79"/>
        <end position="159"/>
    </location>
</feature>